<dbReference type="SUPFAM" id="SSF50249">
    <property type="entry name" value="Nucleic acid-binding proteins"/>
    <property type="match status" value="1"/>
</dbReference>
<protein>
    <recommendedName>
        <fullName evidence="1">Replication factor A C-terminal domain-containing protein</fullName>
    </recommendedName>
</protein>
<feature type="domain" description="Replication factor A C-terminal" evidence="1">
    <location>
        <begin position="93"/>
        <end position="215"/>
    </location>
</feature>
<dbReference type="InterPro" id="IPR013955">
    <property type="entry name" value="Rep_factor-A_C"/>
</dbReference>
<evidence type="ECO:0000259" key="1">
    <source>
        <dbReference type="Pfam" id="PF08646"/>
    </source>
</evidence>
<comment type="caution">
    <text evidence="2">The sequence shown here is derived from an EMBL/GenBank/DDBJ whole genome shotgun (WGS) entry which is preliminary data.</text>
</comment>
<dbReference type="InterPro" id="IPR012340">
    <property type="entry name" value="NA-bd_OB-fold"/>
</dbReference>
<name>A0AA88GHU0_NAELO</name>
<gene>
    <name evidence="2" type="ORF">C9374_006258</name>
</gene>
<reference evidence="2 3" key="1">
    <citation type="journal article" date="2018" name="BMC Genomics">
        <title>The genome of Naegleria lovaniensis, the basis for a comparative approach to unravel pathogenicity factors of the human pathogenic amoeba N. fowleri.</title>
        <authorList>
            <person name="Liechti N."/>
            <person name="Schurch N."/>
            <person name="Bruggmann R."/>
            <person name="Wittwer M."/>
        </authorList>
    </citation>
    <scope>NUCLEOTIDE SEQUENCE [LARGE SCALE GENOMIC DNA]</scope>
    <source>
        <strain evidence="2 3">ATCC 30569</strain>
    </source>
</reference>
<dbReference type="Pfam" id="PF08646">
    <property type="entry name" value="Rep_fac-A_C"/>
    <property type="match status" value="1"/>
</dbReference>
<dbReference type="GeneID" id="68098712"/>
<dbReference type="RefSeq" id="XP_044546949.1">
    <property type="nucleotide sequence ID" value="XM_044696098.1"/>
</dbReference>
<dbReference type="AlphaFoldDB" id="A0AA88GHU0"/>
<accession>A0AA88GHU0</accession>
<dbReference type="EMBL" id="PYSW02000027">
    <property type="protein sequence ID" value="KAG2381269.1"/>
    <property type="molecule type" value="Genomic_DNA"/>
</dbReference>
<evidence type="ECO:0000313" key="3">
    <source>
        <dbReference type="Proteomes" id="UP000816034"/>
    </source>
</evidence>
<proteinExistence type="predicted"/>
<evidence type="ECO:0000313" key="2">
    <source>
        <dbReference type="EMBL" id="KAG2381269.1"/>
    </source>
</evidence>
<keyword evidence="3" id="KW-1185">Reference proteome</keyword>
<dbReference type="Gene3D" id="2.40.50.140">
    <property type="entry name" value="Nucleic acid-binding proteins"/>
    <property type="match status" value="1"/>
</dbReference>
<dbReference type="Proteomes" id="UP000816034">
    <property type="component" value="Unassembled WGS sequence"/>
</dbReference>
<organism evidence="2 3">
    <name type="scientific">Naegleria lovaniensis</name>
    <name type="common">Amoeba</name>
    <dbReference type="NCBI Taxonomy" id="51637"/>
    <lineage>
        <taxon>Eukaryota</taxon>
        <taxon>Discoba</taxon>
        <taxon>Heterolobosea</taxon>
        <taxon>Tetramitia</taxon>
        <taxon>Eutetramitia</taxon>
        <taxon>Vahlkampfiidae</taxon>
        <taxon>Naegleria</taxon>
    </lineage>
</organism>
<sequence length="240" mass="26959">MSLSCNCSQVIVNVDIPEATELHQFFSQQNVPIEAISGQLITAVFTKSSTFRKVTIQDVANTTVEELDRIPQKEKEPAKTKMFFVRSHVLSSPNQGDFFYPACSNPDCKGKKMKKDADQMDPTLRCPSCGGTEMTYRYMASLILADYSSSLFVTAFDSAMTALLDKSAYDFATLDENSRRESISEMTFECATYRIRASVPQQGDKVRFTLMGMKRIENWEKEAGSSLRAIKSYMNAFGLK</sequence>